<dbReference type="Proteomes" id="UP000198619">
    <property type="component" value="Unassembled WGS sequence"/>
</dbReference>
<dbReference type="SUPFAM" id="SSF53597">
    <property type="entry name" value="Dihydrofolate reductase-like"/>
    <property type="match status" value="1"/>
</dbReference>
<dbReference type="Gene3D" id="3.40.430.10">
    <property type="entry name" value="Dihydrofolate Reductase, subunit A"/>
    <property type="match status" value="1"/>
</dbReference>
<name>A0A1I0YJK4_9CLOT</name>
<keyword evidence="3" id="KW-1185">Reference proteome</keyword>
<reference evidence="2 3" key="1">
    <citation type="submission" date="2016-10" db="EMBL/GenBank/DDBJ databases">
        <authorList>
            <person name="de Groot N.N."/>
        </authorList>
    </citation>
    <scope>NUCLEOTIDE SEQUENCE [LARGE SCALE GENOMIC DNA]</scope>
    <source>
        <strain evidence="2 3">DSM 12271</strain>
    </source>
</reference>
<dbReference type="InterPro" id="IPR024072">
    <property type="entry name" value="DHFR-like_dom_sf"/>
</dbReference>
<dbReference type="InterPro" id="IPR050765">
    <property type="entry name" value="Riboflavin_Biosynth_HTPR"/>
</dbReference>
<dbReference type="AlphaFoldDB" id="A0A1I0YJK4"/>
<dbReference type="InterPro" id="IPR002734">
    <property type="entry name" value="RibDG_C"/>
</dbReference>
<evidence type="ECO:0000259" key="1">
    <source>
        <dbReference type="Pfam" id="PF01872"/>
    </source>
</evidence>
<dbReference type="EMBL" id="FOKI01000013">
    <property type="protein sequence ID" value="SFB12966.1"/>
    <property type="molecule type" value="Genomic_DNA"/>
</dbReference>
<feature type="domain" description="Bacterial bifunctional deaminase-reductase C-terminal" evidence="1">
    <location>
        <begin position="2"/>
        <end position="166"/>
    </location>
</feature>
<proteinExistence type="predicted"/>
<dbReference type="Pfam" id="PF01872">
    <property type="entry name" value="RibD_C"/>
    <property type="match status" value="1"/>
</dbReference>
<dbReference type="STRING" id="84698.SAMN04488528_101358"/>
<evidence type="ECO:0000313" key="2">
    <source>
        <dbReference type="EMBL" id="SFB12966.1"/>
    </source>
</evidence>
<evidence type="ECO:0000313" key="3">
    <source>
        <dbReference type="Proteomes" id="UP000198619"/>
    </source>
</evidence>
<dbReference type="GO" id="GO:0009231">
    <property type="term" value="P:riboflavin biosynthetic process"/>
    <property type="evidence" value="ECO:0007669"/>
    <property type="project" value="InterPro"/>
</dbReference>
<dbReference type="PANTHER" id="PTHR38011:SF11">
    <property type="entry name" value="2,5-DIAMINO-6-RIBOSYLAMINO-4(3H)-PYRIMIDINONE 5'-PHOSPHATE REDUCTASE"/>
    <property type="match status" value="1"/>
</dbReference>
<dbReference type="PANTHER" id="PTHR38011">
    <property type="entry name" value="DIHYDROFOLATE REDUCTASE FAMILY PROTEIN (AFU_ORTHOLOGUE AFUA_8G06820)"/>
    <property type="match status" value="1"/>
</dbReference>
<dbReference type="RefSeq" id="WP_090041031.1">
    <property type="nucleotide sequence ID" value="NZ_FOKI01000013.1"/>
</dbReference>
<dbReference type="GO" id="GO:0008703">
    <property type="term" value="F:5-amino-6-(5-phosphoribosylamino)uracil reductase activity"/>
    <property type="evidence" value="ECO:0007669"/>
    <property type="project" value="InterPro"/>
</dbReference>
<gene>
    <name evidence="2" type="ORF">SAMN04488528_101358</name>
</gene>
<protein>
    <submittedName>
        <fullName evidence="2">Dihydrofolate reductase</fullName>
    </submittedName>
</protein>
<accession>A0A1I0YJK4</accession>
<organism evidence="2 3">
    <name type="scientific">Clostridium frigidicarnis</name>
    <dbReference type="NCBI Taxonomy" id="84698"/>
    <lineage>
        <taxon>Bacteria</taxon>
        <taxon>Bacillati</taxon>
        <taxon>Bacillota</taxon>
        <taxon>Clostridia</taxon>
        <taxon>Eubacteriales</taxon>
        <taxon>Clostridiaceae</taxon>
        <taxon>Clostridium</taxon>
    </lineage>
</organism>
<dbReference type="OrthoDB" id="195113at2"/>
<sequence>MRKVILYIATSLDGYIAREDGKVDWLSGDGSDPSSDYGYEKFYETVDTVIMGRTSYDQIINDLSPDKWVYEDKDSYVVTTKQHNEDKNVKFITEDVCDFIKELKGIPGENIWIVGGSKLVDTLMKKNLIDEYIITVIPTILGNGMGLFKGNNSEIKLKLKETAVYNGAVMMHYVNR</sequence>